<feature type="region of interest" description="Disordered" evidence="6">
    <location>
        <begin position="48"/>
        <end position="159"/>
    </location>
</feature>
<dbReference type="InterPro" id="IPR001251">
    <property type="entry name" value="CRAL-TRIO_dom"/>
</dbReference>
<organism evidence="8 9">
    <name type="scientific">Sus scrofa</name>
    <name type="common">Pig</name>
    <dbReference type="NCBI Taxonomy" id="9823"/>
    <lineage>
        <taxon>Eukaryota</taxon>
        <taxon>Metazoa</taxon>
        <taxon>Chordata</taxon>
        <taxon>Craniata</taxon>
        <taxon>Vertebrata</taxon>
        <taxon>Euteleostomi</taxon>
        <taxon>Mammalia</taxon>
        <taxon>Eutheria</taxon>
        <taxon>Laurasiatheria</taxon>
        <taxon>Artiodactyla</taxon>
        <taxon>Suina</taxon>
        <taxon>Suidae</taxon>
        <taxon>Sus</taxon>
    </lineage>
</organism>
<dbReference type="Pfam" id="PF13716">
    <property type="entry name" value="CRAL_TRIO_2"/>
    <property type="match status" value="1"/>
</dbReference>
<feature type="region of interest" description="Disordered" evidence="6">
    <location>
        <begin position="416"/>
        <end position="451"/>
    </location>
</feature>
<dbReference type="Gene3D" id="3.40.525.10">
    <property type="entry name" value="CRAL-TRIO lipid binding domain"/>
    <property type="match status" value="1"/>
</dbReference>
<dbReference type="PANTHER" id="PTHR12112:SF11">
    <property type="entry name" value="PROTEIN PRUNE HOMOLOG 2"/>
    <property type="match status" value="1"/>
</dbReference>
<evidence type="ECO:0000256" key="3">
    <source>
        <dbReference type="ARBA" id="ARBA00022703"/>
    </source>
</evidence>
<dbReference type="Bgee" id="ENSSSCG00000039009">
    <property type="expression patterns" value="Expressed in stomach and 39 other cell types or tissues"/>
</dbReference>
<keyword evidence="2" id="KW-0963">Cytoplasm</keyword>
<keyword evidence="9" id="KW-1185">Reference proteome</keyword>
<dbReference type="SUPFAM" id="SSF52087">
    <property type="entry name" value="CRAL/TRIO domain"/>
    <property type="match status" value="1"/>
</dbReference>
<evidence type="ECO:0000259" key="7">
    <source>
        <dbReference type="Pfam" id="PF13716"/>
    </source>
</evidence>
<dbReference type="FunCoup" id="A0A286ZRA1">
    <property type="interactions" value="3"/>
</dbReference>
<feature type="compositionally biased region" description="Basic and acidic residues" evidence="6">
    <location>
        <begin position="83"/>
        <end position="94"/>
    </location>
</feature>
<reference evidence="8" key="4">
    <citation type="submission" date="2025-09" db="UniProtKB">
        <authorList>
            <consortium name="Ensembl"/>
        </authorList>
    </citation>
    <scope>IDENTIFICATION</scope>
</reference>
<feature type="region of interest" description="Disordered" evidence="6">
    <location>
        <begin position="1"/>
        <end position="24"/>
    </location>
</feature>
<dbReference type="GeneTree" id="ENSGT00940000154422"/>
<dbReference type="CDD" id="cd00170">
    <property type="entry name" value="SEC14"/>
    <property type="match status" value="1"/>
</dbReference>
<evidence type="ECO:0000313" key="9">
    <source>
        <dbReference type="Proteomes" id="UP000008227"/>
    </source>
</evidence>
<sequence>MSSSSWPATCQRTSSPNDRSLCTPRTSSCAARFAVNWKSARTLVPVDTNTELSPSNFDWEVETDRSDSPAGGDIGPPNGASERMLEVEEEKTISTEEPEQITSECGEERYTEKNEGHPAPPMDYILVNHEENSPPQPEACESRESTSQLEELQMDSKETGLLATQLANLSDTCQLASLKERNHLSAERPPSKDGEKSSFESPGQDQSWMVLVHSEVGESSSEMRDTGPGQSGQALEPASGHSLGTGPQMQVLGEMKPVESLTLEEASGLGSQSQKSKSRGRAGPDAVMLQPVTHDNEWEMLSPQPSQKNIIPETEIEEETEFLEPRTRKPRPNGLLSEDEGMDIPFEEGMLSPTAADMRPEPPNSLDLNDSHPRRIKLTAPNINLSLDQSEGSILSDDNLDSPDEIDINVDELDTPDEADSFEYTGHEDPTANRDSGQESESIPEYTAEEEREDNRLWRTVVIGEQEQRIDMKVIEPYKKVISHGGYYGDGLNAIIVFAACFLPDSSRADYHYVMENLFLYVISTLELMVAEDYMIVYLNGATPRRKMPGLGWMKKCYQMIDRRLRKNLKSFIIVHPSCRINTTLIIKISTNIFFLFFFFSSKFSSKIKYVSSLSELSGLIPMDCIHIPESIIKEKNDPFSVFF</sequence>
<comment type="subcellular location">
    <subcellularLocation>
        <location evidence="1">Cytoplasm</location>
    </subcellularLocation>
</comment>
<feature type="compositionally biased region" description="Acidic residues" evidence="6">
    <location>
        <begin position="398"/>
        <end position="408"/>
    </location>
</feature>
<feature type="compositionally biased region" description="Acidic residues" evidence="6">
    <location>
        <begin position="337"/>
        <end position="346"/>
    </location>
</feature>
<dbReference type="AlphaFoldDB" id="A0A286ZRA1"/>
<protein>
    <recommendedName>
        <fullName evidence="4">Protein prune homolog 2</fullName>
    </recommendedName>
    <alternativeName>
        <fullName evidence="5">BNIP2 motif-containing molecule at the C-terminal region 1</fullName>
    </alternativeName>
</protein>
<feature type="compositionally biased region" description="Basic and acidic residues" evidence="6">
    <location>
        <begin position="180"/>
        <end position="198"/>
    </location>
</feature>
<dbReference type="PANTHER" id="PTHR12112">
    <property type="entry name" value="BNIP - RELATED"/>
    <property type="match status" value="1"/>
</dbReference>
<feature type="domain" description="CRAL-TRIO" evidence="7">
    <location>
        <begin position="494"/>
        <end position="629"/>
    </location>
</feature>
<reference evidence="9" key="1">
    <citation type="submission" date="2009-11" db="EMBL/GenBank/DDBJ databases">
        <authorList>
            <consortium name="Porcine genome sequencing project"/>
        </authorList>
    </citation>
    <scope>NUCLEOTIDE SEQUENCE [LARGE SCALE GENOMIC DNA]</scope>
    <source>
        <strain evidence="9">Duroc</strain>
    </source>
</reference>
<feature type="compositionally biased region" description="Basic and acidic residues" evidence="6">
    <location>
        <begin position="106"/>
        <end position="116"/>
    </location>
</feature>
<evidence type="ECO:0000256" key="2">
    <source>
        <dbReference type="ARBA" id="ARBA00022490"/>
    </source>
</evidence>
<proteinExistence type="evidence at protein level"/>
<evidence type="ECO:0000313" key="8">
    <source>
        <dbReference type="Ensembl" id="ENSSSCP00000034157.3"/>
    </source>
</evidence>
<dbReference type="GO" id="GO:0006915">
    <property type="term" value="P:apoptotic process"/>
    <property type="evidence" value="ECO:0007669"/>
    <property type="project" value="UniProtKB-KW"/>
</dbReference>
<evidence type="ECO:0000256" key="1">
    <source>
        <dbReference type="ARBA" id="ARBA00004496"/>
    </source>
</evidence>
<evidence type="ECO:0000256" key="6">
    <source>
        <dbReference type="SAM" id="MobiDB-lite"/>
    </source>
</evidence>
<feature type="region of interest" description="Disordered" evidence="6">
    <location>
        <begin position="389"/>
        <end position="408"/>
    </location>
</feature>
<dbReference type="InterPro" id="IPR036865">
    <property type="entry name" value="CRAL-TRIO_dom_sf"/>
</dbReference>
<dbReference type="InterPro" id="IPR022181">
    <property type="entry name" value="Bcl2-/adenovirus-E1B"/>
</dbReference>
<feature type="region of interest" description="Disordered" evidence="6">
    <location>
        <begin position="318"/>
        <end position="374"/>
    </location>
</feature>
<evidence type="ECO:0000256" key="5">
    <source>
        <dbReference type="ARBA" id="ARBA00042084"/>
    </source>
</evidence>
<name>A0A286ZRA1_PIG</name>
<reference evidence="8" key="3">
    <citation type="submission" date="2025-08" db="UniProtKB">
        <authorList>
            <consortium name="Ensembl"/>
        </authorList>
    </citation>
    <scope>IDENTIFICATION</scope>
</reference>
<dbReference type="ExpressionAtlas" id="A0A286ZRA1">
    <property type="expression patterns" value="baseline and differential"/>
</dbReference>
<keyword evidence="3" id="KW-0053">Apoptosis</keyword>
<dbReference type="GO" id="GO:0005737">
    <property type="term" value="C:cytoplasm"/>
    <property type="evidence" value="ECO:0007669"/>
    <property type="project" value="UniProtKB-SubCell"/>
</dbReference>
<dbReference type="Pfam" id="PF12496">
    <property type="entry name" value="BNIP2"/>
    <property type="match status" value="1"/>
</dbReference>
<reference evidence="8" key="2">
    <citation type="journal article" date="2020" name="Gigascience">
        <title>An improved pig reference genome sequence to enable pig genetics and genomics research.</title>
        <authorList>
            <person name="Warr A."/>
            <person name="Affara N."/>
            <person name="Aken B."/>
            <person name="Beiki H."/>
            <person name="Bickhart D.M."/>
            <person name="Billis K."/>
            <person name="Chow W."/>
            <person name="Eory L."/>
            <person name="Finlayson H.A."/>
            <person name="Flicek P."/>
            <person name="Giron C.G."/>
            <person name="Griffin D.K."/>
            <person name="Hall R."/>
            <person name="Hannum G."/>
            <person name="Hourlier T."/>
            <person name="Howe K."/>
            <person name="Hume D.A."/>
            <person name="Izuogu O."/>
            <person name="Kim K."/>
            <person name="Koren S."/>
            <person name="Liu H."/>
            <person name="Manchanda N."/>
            <person name="Martin F.J."/>
            <person name="Nonneman D.J."/>
            <person name="O'Connor R.E."/>
            <person name="Phillippy A.M."/>
            <person name="Rohrer G.A."/>
            <person name="Rosen B.D."/>
            <person name="Rund L.A."/>
            <person name="Sargent C.A."/>
            <person name="Schook L.B."/>
            <person name="Schroeder S.G."/>
            <person name="Schwartz A.S."/>
            <person name="Skinner B.M."/>
            <person name="Talbot R."/>
            <person name="Tseng E."/>
            <person name="Tuggle C.K."/>
            <person name="Watson M."/>
            <person name="Smith T.P.L."/>
            <person name="Archibald A.L."/>
        </authorList>
    </citation>
    <scope>NUCLEOTIDE SEQUENCE [LARGE SCALE GENOMIC DNA]</scope>
    <source>
        <strain evidence="8">Duroc</strain>
    </source>
</reference>
<evidence type="ECO:0007829" key="10">
    <source>
        <dbReference type="PeptideAtlas" id="A0A286ZRA1"/>
    </source>
</evidence>
<keyword evidence="10" id="KW-1267">Proteomics identification</keyword>
<dbReference type="Proteomes" id="UP000008227">
    <property type="component" value="Chromosome 1"/>
</dbReference>
<evidence type="ECO:0000256" key="4">
    <source>
        <dbReference type="ARBA" id="ARBA00039860"/>
    </source>
</evidence>
<dbReference type="FunFam" id="3.40.525.10:FF:000001">
    <property type="entry name" value="BCL2/adenovirus E1B protein-interacting protein 2"/>
    <property type="match status" value="1"/>
</dbReference>
<accession>A0A286ZRA1</accession>
<dbReference type="Ensembl" id="ENSSSCT00000048113.3">
    <property type="protein sequence ID" value="ENSSSCP00000034157.3"/>
    <property type="gene ID" value="ENSSSCG00000039009.3"/>
</dbReference>
<feature type="region of interest" description="Disordered" evidence="6">
    <location>
        <begin position="180"/>
        <end position="287"/>
    </location>
</feature>